<accession>A0ABQ2NN71</accession>
<comment type="caution">
    <text evidence="2">The sequence shown here is derived from an EMBL/GenBank/DDBJ whole genome shotgun (WGS) entry which is preliminary data.</text>
</comment>
<reference evidence="3" key="1">
    <citation type="journal article" date="2019" name="Int. J. Syst. Evol. Microbiol.">
        <title>The Global Catalogue of Microorganisms (GCM) 10K type strain sequencing project: providing services to taxonomists for standard genome sequencing and annotation.</title>
        <authorList>
            <consortium name="The Broad Institute Genomics Platform"/>
            <consortium name="The Broad Institute Genome Sequencing Center for Infectious Disease"/>
            <person name="Wu L."/>
            <person name="Ma J."/>
        </authorList>
    </citation>
    <scope>NUCLEOTIDE SEQUENCE [LARGE SCALE GENOMIC DNA]</scope>
    <source>
        <strain evidence="3">CGMCC 1.7656</strain>
    </source>
</reference>
<name>A0ABQ2NN71_9FLAO</name>
<protein>
    <submittedName>
        <fullName evidence="2">Uncharacterized protein</fullName>
    </submittedName>
</protein>
<keyword evidence="1" id="KW-1133">Transmembrane helix</keyword>
<evidence type="ECO:0000313" key="2">
    <source>
        <dbReference type="EMBL" id="GGP05570.1"/>
    </source>
</evidence>
<keyword evidence="3" id="KW-1185">Reference proteome</keyword>
<dbReference type="RefSeq" id="WP_188618195.1">
    <property type="nucleotide sequence ID" value="NZ_BMLV01000005.1"/>
</dbReference>
<feature type="transmembrane region" description="Helical" evidence="1">
    <location>
        <begin position="6"/>
        <end position="26"/>
    </location>
</feature>
<evidence type="ECO:0000256" key="1">
    <source>
        <dbReference type="SAM" id="Phobius"/>
    </source>
</evidence>
<keyword evidence="1" id="KW-0472">Membrane</keyword>
<sequence>MKFLKIFLSIFVIFSIFIIGFFTYYISDYVLPWDRAEVIITVQSWGGLSDLPKDATNFEYKKEGSIFTREFTVEFDALKNEIDIWILKSKGLQQKQSKIIKNTRIFEVRGYENSMGGKVYIKDNHVKINMMWS</sequence>
<proteinExistence type="predicted"/>
<keyword evidence="1" id="KW-0812">Transmembrane</keyword>
<evidence type="ECO:0000313" key="3">
    <source>
        <dbReference type="Proteomes" id="UP000620064"/>
    </source>
</evidence>
<dbReference type="EMBL" id="BMLV01000005">
    <property type="protein sequence ID" value="GGP05570.1"/>
    <property type="molecule type" value="Genomic_DNA"/>
</dbReference>
<gene>
    <name evidence="2" type="ORF">GCM10010992_22180</name>
</gene>
<dbReference type="Proteomes" id="UP000620064">
    <property type="component" value="Unassembled WGS sequence"/>
</dbReference>
<organism evidence="2 3">
    <name type="scientific">Cloacibacterium rupense</name>
    <dbReference type="NCBI Taxonomy" id="517423"/>
    <lineage>
        <taxon>Bacteria</taxon>
        <taxon>Pseudomonadati</taxon>
        <taxon>Bacteroidota</taxon>
        <taxon>Flavobacteriia</taxon>
        <taxon>Flavobacteriales</taxon>
        <taxon>Weeksellaceae</taxon>
    </lineage>
</organism>